<feature type="region of interest" description="Disordered" evidence="1">
    <location>
        <begin position="1"/>
        <end position="39"/>
    </location>
</feature>
<proteinExistence type="predicted"/>
<evidence type="ECO:0000313" key="2">
    <source>
        <dbReference type="EMBL" id="BES92333.1"/>
    </source>
</evidence>
<sequence>MSAPCTSEGKEEKRGKQGRSFGKITGVGAGASSNVGSRAGAHALNKFSLTGATERDWERFRVELQMFSGDLASGQVSLRKRKSGIMVGGLVRRERERERRNDPNRSGVEEK</sequence>
<dbReference type="Proteomes" id="UP001307889">
    <property type="component" value="Chromosome 3"/>
</dbReference>
<feature type="compositionally biased region" description="Basic and acidic residues" evidence="1">
    <location>
        <begin position="91"/>
        <end position="111"/>
    </location>
</feature>
<feature type="compositionally biased region" description="Low complexity" evidence="1">
    <location>
        <begin position="30"/>
        <end position="39"/>
    </location>
</feature>
<keyword evidence="3" id="KW-1185">Reference proteome</keyword>
<organism evidence="2 3">
    <name type="scientific">Nesidiocoris tenuis</name>
    <dbReference type="NCBI Taxonomy" id="355587"/>
    <lineage>
        <taxon>Eukaryota</taxon>
        <taxon>Metazoa</taxon>
        <taxon>Ecdysozoa</taxon>
        <taxon>Arthropoda</taxon>
        <taxon>Hexapoda</taxon>
        <taxon>Insecta</taxon>
        <taxon>Pterygota</taxon>
        <taxon>Neoptera</taxon>
        <taxon>Paraneoptera</taxon>
        <taxon>Hemiptera</taxon>
        <taxon>Heteroptera</taxon>
        <taxon>Panheteroptera</taxon>
        <taxon>Cimicomorpha</taxon>
        <taxon>Miridae</taxon>
        <taxon>Dicyphina</taxon>
        <taxon>Nesidiocoris</taxon>
    </lineage>
</organism>
<evidence type="ECO:0000256" key="1">
    <source>
        <dbReference type="SAM" id="MobiDB-lite"/>
    </source>
</evidence>
<name>A0ABN7AK49_9HEMI</name>
<evidence type="ECO:0000313" key="3">
    <source>
        <dbReference type="Proteomes" id="UP001307889"/>
    </source>
</evidence>
<feature type="region of interest" description="Disordered" evidence="1">
    <location>
        <begin position="90"/>
        <end position="111"/>
    </location>
</feature>
<gene>
    <name evidence="2" type="ORF">NTJ_05141</name>
</gene>
<reference evidence="2 3" key="1">
    <citation type="submission" date="2023-09" db="EMBL/GenBank/DDBJ databases">
        <title>Nesidiocoris tenuis whole genome shotgun sequence.</title>
        <authorList>
            <person name="Shibata T."/>
            <person name="Shimoda M."/>
            <person name="Kobayashi T."/>
            <person name="Uehara T."/>
        </authorList>
    </citation>
    <scope>NUCLEOTIDE SEQUENCE [LARGE SCALE GENOMIC DNA]</scope>
    <source>
        <strain evidence="2 3">Japan</strain>
    </source>
</reference>
<accession>A0ABN7AK49</accession>
<protein>
    <submittedName>
        <fullName evidence="2">Uncharacterized protein</fullName>
    </submittedName>
</protein>
<dbReference type="EMBL" id="AP028911">
    <property type="protein sequence ID" value="BES92333.1"/>
    <property type="molecule type" value="Genomic_DNA"/>
</dbReference>